<evidence type="ECO:0000259" key="11">
    <source>
        <dbReference type="SMART" id="SM01390"/>
    </source>
</evidence>
<gene>
    <name evidence="7" type="primary">rpsD</name>
    <name evidence="12" type="ORF">UV02_C0037G0007</name>
</gene>
<evidence type="ECO:0000259" key="10">
    <source>
        <dbReference type="SMART" id="SM00363"/>
    </source>
</evidence>
<dbReference type="InterPro" id="IPR022801">
    <property type="entry name" value="Ribosomal_uS4"/>
</dbReference>
<evidence type="ECO:0000256" key="9">
    <source>
        <dbReference type="SAM" id="MobiDB-lite"/>
    </source>
</evidence>
<sequence length="210" mass="23674">MGRDTGPKDRQSRRIGEKLFLKGERDLTSKSGITRRNYPPGMHGPKGYARKGSEYGRQLTAKQKIKKMYRLRERQFNNLFIKASKIKGDASTNFLVLLESRLDNVIYRLGLATSRDQARQLVTHGHFLVNGEKIDVPSYGMKSREVITIREKSKSNGLIAKTLKETAGKNIPAWLSFDATKAEAVVVDEPSVEELGLLADVTLTVEFYSR</sequence>
<evidence type="ECO:0000256" key="8">
    <source>
        <dbReference type="RuleBase" id="RU003699"/>
    </source>
</evidence>
<evidence type="ECO:0000256" key="3">
    <source>
        <dbReference type="ARBA" id="ARBA00022884"/>
    </source>
</evidence>
<feature type="region of interest" description="Disordered" evidence="9">
    <location>
        <begin position="30"/>
        <end position="51"/>
    </location>
</feature>
<dbReference type="Proteomes" id="UP000034516">
    <property type="component" value="Unassembled WGS sequence"/>
</dbReference>
<dbReference type="GO" id="GO:0042274">
    <property type="term" value="P:ribosomal small subunit biogenesis"/>
    <property type="evidence" value="ECO:0007669"/>
    <property type="project" value="TreeGrafter"/>
</dbReference>
<dbReference type="NCBIfam" id="TIGR01017">
    <property type="entry name" value="rpsD_bact"/>
    <property type="match status" value="1"/>
</dbReference>
<dbReference type="Pfam" id="PF01479">
    <property type="entry name" value="S4"/>
    <property type="match status" value="1"/>
</dbReference>
<feature type="domain" description="RNA-binding S4" evidence="10">
    <location>
        <begin position="100"/>
        <end position="164"/>
    </location>
</feature>
<dbReference type="NCBIfam" id="NF003717">
    <property type="entry name" value="PRK05327.1"/>
    <property type="match status" value="1"/>
</dbReference>
<dbReference type="Gene3D" id="3.10.290.10">
    <property type="entry name" value="RNA-binding S4 domain"/>
    <property type="match status" value="1"/>
</dbReference>
<protein>
    <recommendedName>
        <fullName evidence="6 7">Small ribosomal subunit protein uS4</fullName>
    </recommendedName>
</protein>
<dbReference type="GO" id="GO:0015935">
    <property type="term" value="C:small ribosomal subunit"/>
    <property type="evidence" value="ECO:0007669"/>
    <property type="project" value="InterPro"/>
</dbReference>
<dbReference type="PROSITE" id="PS00632">
    <property type="entry name" value="RIBOSOMAL_S4"/>
    <property type="match status" value="1"/>
</dbReference>
<dbReference type="GO" id="GO:0019843">
    <property type="term" value="F:rRNA binding"/>
    <property type="evidence" value="ECO:0007669"/>
    <property type="project" value="UniProtKB-UniRule"/>
</dbReference>
<name>A0A0G1B3A6_9BACT</name>
<comment type="function">
    <text evidence="7">One of the primary rRNA binding proteins, it binds directly to 16S rRNA where it nucleates assembly of the body of the 30S subunit.</text>
</comment>
<evidence type="ECO:0000256" key="7">
    <source>
        <dbReference type="HAMAP-Rule" id="MF_01306"/>
    </source>
</evidence>
<dbReference type="InterPro" id="IPR002942">
    <property type="entry name" value="S4_RNA-bd"/>
</dbReference>
<dbReference type="SUPFAM" id="SSF55174">
    <property type="entry name" value="Alpha-L RNA-binding motif"/>
    <property type="match status" value="1"/>
</dbReference>
<organism evidence="12 13">
    <name type="scientific">Candidatus Kuenenbacteria bacterium GW2011_GWA2_42_15</name>
    <dbReference type="NCBI Taxonomy" id="1618677"/>
    <lineage>
        <taxon>Bacteria</taxon>
        <taxon>Candidatus Kueneniibacteriota</taxon>
    </lineage>
</organism>
<comment type="caution">
    <text evidence="12">The sequence shown here is derived from an EMBL/GenBank/DDBJ whole genome shotgun (WGS) entry which is preliminary data.</text>
</comment>
<dbReference type="FunFam" id="3.10.290.10:FF:000001">
    <property type="entry name" value="30S ribosomal protein S4"/>
    <property type="match status" value="1"/>
</dbReference>
<comment type="subunit">
    <text evidence="7">Part of the 30S ribosomal subunit. Contacts protein S5. The interaction surface between S4 and S5 is involved in control of translational fidelity.</text>
</comment>
<dbReference type="Gene3D" id="1.10.1050.10">
    <property type="entry name" value="Ribosomal Protein S4 Delta 41, Chain A, domain 1"/>
    <property type="match status" value="1"/>
</dbReference>
<dbReference type="PANTHER" id="PTHR11831:SF4">
    <property type="entry name" value="SMALL RIBOSOMAL SUBUNIT PROTEIN US4M"/>
    <property type="match status" value="1"/>
</dbReference>
<dbReference type="CDD" id="cd00165">
    <property type="entry name" value="S4"/>
    <property type="match status" value="1"/>
</dbReference>
<dbReference type="SMART" id="SM01390">
    <property type="entry name" value="Ribosomal_S4"/>
    <property type="match status" value="1"/>
</dbReference>
<dbReference type="InterPro" id="IPR001912">
    <property type="entry name" value="Ribosomal_uS4_N"/>
</dbReference>
<keyword evidence="3 7" id="KW-0694">RNA-binding</keyword>
<evidence type="ECO:0000256" key="2">
    <source>
        <dbReference type="ARBA" id="ARBA00022730"/>
    </source>
</evidence>
<evidence type="ECO:0000313" key="13">
    <source>
        <dbReference type="Proteomes" id="UP000034516"/>
    </source>
</evidence>
<dbReference type="HAMAP" id="MF_01306_B">
    <property type="entry name" value="Ribosomal_uS4_B"/>
    <property type="match status" value="1"/>
</dbReference>
<comment type="function">
    <text evidence="7">With S5 and S12 plays an important role in translational accuracy.</text>
</comment>
<evidence type="ECO:0000256" key="1">
    <source>
        <dbReference type="ARBA" id="ARBA00007465"/>
    </source>
</evidence>
<reference evidence="12 13" key="1">
    <citation type="journal article" date="2015" name="Nature">
        <title>rRNA introns, odd ribosomes, and small enigmatic genomes across a large radiation of phyla.</title>
        <authorList>
            <person name="Brown C.T."/>
            <person name="Hug L.A."/>
            <person name="Thomas B.C."/>
            <person name="Sharon I."/>
            <person name="Castelle C.J."/>
            <person name="Singh A."/>
            <person name="Wilkins M.J."/>
            <person name="Williams K.H."/>
            <person name="Banfield J.F."/>
        </authorList>
    </citation>
    <scope>NUCLEOTIDE SEQUENCE [LARGE SCALE GENOMIC DNA]</scope>
</reference>
<proteinExistence type="inferred from homology"/>
<dbReference type="PROSITE" id="PS50889">
    <property type="entry name" value="S4"/>
    <property type="match status" value="1"/>
</dbReference>
<dbReference type="GO" id="GO:0006412">
    <property type="term" value="P:translation"/>
    <property type="evidence" value="ECO:0007669"/>
    <property type="project" value="UniProtKB-UniRule"/>
</dbReference>
<dbReference type="InterPro" id="IPR036986">
    <property type="entry name" value="S4_RNA-bd_sf"/>
</dbReference>
<accession>A0A0G1B3A6</accession>
<evidence type="ECO:0000313" key="12">
    <source>
        <dbReference type="EMBL" id="KKS40806.1"/>
    </source>
</evidence>
<comment type="similarity">
    <text evidence="1 7 8">Belongs to the universal ribosomal protein uS4 family.</text>
</comment>
<feature type="domain" description="Small ribosomal subunit protein uS4 N-terminal" evidence="11">
    <location>
        <begin position="3"/>
        <end position="99"/>
    </location>
</feature>
<keyword evidence="2 7" id="KW-0699">rRNA-binding</keyword>
<dbReference type="GO" id="GO:0003735">
    <property type="term" value="F:structural constituent of ribosome"/>
    <property type="evidence" value="ECO:0007669"/>
    <property type="project" value="InterPro"/>
</dbReference>
<dbReference type="SMART" id="SM00363">
    <property type="entry name" value="S4"/>
    <property type="match status" value="1"/>
</dbReference>
<evidence type="ECO:0000256" key="4">
    <source>
        <dbReference type="ARBA" id="ARBA00022980"/>
    </source>
</evidence>
<dbReference type="EMBL" id="LCCW01000037">
    <property type="protein sequence ID" value="KKS40806.1"/>
    <property type="molecule type" value="Genomic_DNA"/>
</dbReference>
<keyword evidence="4 7" id="KW-0689">Ribosomal protein</keyword>
<dbReference type="Pfam" id="PF00163">
    <property type="entry name" value="Ribosomal_S4"/>
    <property type="match status" value="1"/>
</dbReference>
<dbReference type="PANTHER" id="PTHR11831">
    <property type="entry name" value="30S 40S RIBOSOMAL PROTEIN"/>
    <property type="match status" value="1"/>
</dbReference>
<dbReference type="PATRIC" id="fig|1618677.3.peg.650"/>
<evidence type="ECO:0000256" key="5">
    <source>
        <dbReference type="ARBA" id="ARBA00023274"/>
    </source>
</evidence>
<keyword evidence="5 7" id="KW-0687">Ribonucleoprotein</keyword>
<dbReference type="InterPro" id="IPR018079">
    <property type="entry name" value="Ribosomal_uS4_CS"/>
</dbReference>
<dbReference type="InterPro" id="IPR005709">
    <property type="entry name" value="Ribosomal_uS4_bac-type"/>
</dbReference>
<evidence type="ECO:0000256" key="6">
    <source>
        <dbReference type="ARBA" id="ARBA00035254"/>
    </source>
</evidence>
<dbReference type="AlphaFoldDB" id="A0A0G1B3A6"/>